<dbReference type="eggNOG" id="ENOG502S232">
    <property type="taxonomic scope" value="Eukaryota"/>
</dbReference>
<evidence type="ECO:0000256" key="4">
    <source>
        <dbReference type="ARBA" id="ARBA00022833"/>
    </source>
</evidence>
<evidence type="ECO:0000256" key="2">
    <source>
        <dbReference type="ARBA" id="ARBA00022723"/>
    </source>
</evidence>
<evidence type="ECO:0000259" key="6">
    <source>
        <dbReference type="Pfam" id="PF05699"/>
    </source>
</evidence>
<keyword evidence="2" id="KW-0479">Metal-binding</keyword>
<dbReference type="PANTHER" id="PTHR46481">
    <property type="entry name" value="ZINC FINGER BED DOMAIN-CONTAINING PROTEIN 4"/>
    <property type="match status" value="1"/>
</dbReference>
<dbReference type="HOGENOM" id="CLU_025348_1_1_1"/>
<keyword evidence="3" id="KW-0863">Zinc-finger</keyword>
<accession>U9UXU0</accession>
<dbReference type="Pfam" id="PF05699">
    <property type="entry name" value="Dimer_Tnp_hAT"/>
    <property type="match status" value="1"/>
</dbReference>
<evidence type="ECO:0000256" key="5">
    <source>
        <dbReference type="ARBA" id="ARBA00023242"/>
    </source>
</evidence>
<evidence type="ECO:0000313" key="7">
    <source>
        <dbReference type="EMBL" id="ESA20426.1"/>
    </source>
</evidence>
<gene>
    <name evidence="7" type="ORF">GLOINDRAFT_18528</name>
</gene>
<keyword evidence="5" id="KW-0539">Nucleus</keyword>
<protein>
    <recommendedName>
        <fullName evidence="6">HAT C-terminal dimerisation domain-containing protein</fullName>
    </recommendedName>
</protein>
<dbReference type="VEuPathDB" id="FungiDB:RhiirFUN_026317"/>
<dbReference type="GO" id="GO:0005634">
    <property type="term" value="C:nucleus"/>
    <property type="evidence" value="ECO:0007669"/>
    <property type="project" value="UniProtKB-SubCell"/>
</dbReference>
<reference evidence="7" key="1">
    <citation type="submission" date="2013-07" db="EMBL/GenBank/DDBJ databases">
        <title>The genome of an arbuscular mycorrhizal fungus provides insights into the evolution of the oldest plant symbiosis.</title>
        <authorList>
            <consortium name="DOE Joint Genome Institute"/>
            <person name="Tisserant E."/>
            <person name="Malbreil M."/>
            <person name="Kuo A."/>
            <person name="Kohler A."/>
            <person name="Symeonidi A."/>
            <person name="Balestrini R."/>
            <person name="Charron P."/>
            <person name="Duensing N."/>
            <person name="Frei-dit-Frey N."/>
            <person name="Gianinazzi-Pearson V."/>
            <person name="Gilbert B."/>
            <person name="Handa Y."/>
            <person name="Hijri M."/>
            <person name="Kaul R."/>
            <person name="Kawaguchi M."/>
            <person name="Krajinski F."/>
            <person name="Lammers P."/>
            <person name="Lapierre D."/>
            <person name="Masclaux F.G."/>
            <person name="Murat C."/>
            <person name="Morin E."/>
            <person name="Ndikumana S."/>
            <person name="Pagni M."/>
            <person name="Petitpierre D."/>
            <person name="Requena N."/>
            <person name="Rosikiewicz P."/>
            <person name="Riley R."/>
            <person name="Saito K."/>
            <person name="San Clemente H."/>
            <person name="Shapiro H."/>
            <person name="van Tuinen D."/>
            <person name="Becard G."/>
            <person name="Bonfante P."/>
            <person name="Paszkowski U."/>
            <person name="Shachar-Hill Y."/>
            <person name="Young J.P."/>
            <person name="Sanders I.R."/>
            <person name="Henrissat B."/>
            <person name="Rensing S.A."/>
            <person name="Grigoriev I.V."/>
            <person name="Corradi N."/>
            <person name="Roux C."/>
            <person name="Martin F."/>
        </authorList>
    </citation>
    <scope>NUCLEOTIDE SEQUENCE</scope>
    <source>
        <strain evidence="7">DAOM 197198</strain>
    </source>
</reference>
<name>U9UXU0_RHIID</name>
<dbReference type="GO" id="GO:0008270">
    <property type="term" value="F:zinc ion binding"/>
    <property type="evidence" value="ECO:0007669"/>
    <property type="project" value="UniProtKB-KW"/>
</dbReference>
<dbReference type="InterPro" id="IPR012337">
    <property type="entry name" value="RNaseH-like_sf"/>
</dbReference>
<evidence type="ECO:0000256" key="1">
    <source>
        <dbReference type="ARBA" id="ARBA00004123"/>
    </source>
</evidence>
<evidence type="ECO:0000256" key="3">
    <source>
        <dbReference type="ARBA" id="ARBA00022771"/>
    </source>
</evidence>
<organism evidence="7">
    <name type="scientific">Rhizophagus irregularis (strain DAOM 181602 / DAOM 197198 / MUCL 43194)</name>
    <name type="common">Arbuscular mycorrhizal fungus</name>
    <name type="synonym">Glomus intraradices</name>
    <dbReference type="NCBI Taxonomy" id="747089"/>
    <lineage>
        <taxon>Eukaryota</taxon>
        <taxon>Fungi</taxon>
        <taxon>Fungi incertae sedis</taxon>
        <taxon>Mucoromycota</taxon>
        <taxon>Glomeromycotina</taxon>
        <taxon>Glomeromycetes</taxon>
        <taxon>Glomerales</taxon>
        <taxon>Glomeraceae</taxon>
        <taxon>Rhizophagus</taxon>
    </lineage>
</organism>
<dbReference type="AlphaFoldDB" id="U9UXU0"/>
<keyword evidence="4" id="KW-0862">Zinc</keyword>
<dbReference type="GO" id="GO:0046983">
    <property type="term" value="F:protein dimerization activity"/>
    <property type="evidence" value="ECO:0007669"/>
    <property type="project" value="InterPro"/>
</dbReference>
<proteinExistence type="predicted"/>
<comment type="subcellular location">
    <subcellularLocation>
        <location evidence="1">Nucleus</location>
    </subcellularLocation>
</comment>
<dbReference type="InterPro" id="IPR052035">
    <property type="entry name" value="ZnF_BED_domain_contain"/>
</dbReference>
<dbReference type="VEuPathDB" id="FungiDB:RhiirFUN_013480"/>
<feature type="domain" description="HAT C-terminal dimerisation" evidence="6">
    <location>
        <begin position="381"/>
        <end position="441"/>
    </location>
</feature>
<sequence>MYLPQIFENHLTQLKLMFESKPVAITMDETTDDCARSVVNTLFHFRTNTKLVSVDFLIQVNNSTIGSTLLTILTKYNIPFSLPRLFISDSAAYMKKCFREVLKPVMPQLIHAPCCAHILNLIGETWQKFNPFAILKEFLAKVKECFVRSPARRGRYLTHLRNYGISSPCKIPLPTSTRWNSWFKMVEYTKIHILYWNSFFQDEVTNDSTNETLKNILKTLSDPFKFGTISVYIHFISIYARQFIQDTDFFQKQNKPIFPFVEGRLNHLSAFLESNCNSQDFGPDLDNTIISHYFNPPDFYPVFRLAFEAAFNKFNAHIPSHPTRSLFLAAQIFDPKYILLGPLERKNLRQYSAIRELANPSDELLCEWSIYCGLQLENSVGEINLEEYWMNFGDKLPILSKIALDYIWLPVSSCSVERSFSIYNNILDENRQNLSEDSLKGLNMMYFNGN</sequence>
<dbReference type="InterPro" id="IPR008906">
    <property type="entry name" value="HATC_C_dom"/>
</dbReference>
<dbReference type="SUPFAM" id="SSF53098">
    <property type="entry name" value="Ribonuclease H-like"/>
    <property type="match status" value="1"/>
</dbReference>
<dbReference type="PANTHER" id="PTHR46481:SF10">
    <property type="entry name" value="ZINC FINGER BED DOMAIN-CONTAINING PROTEIN 39"/>
    <property type="match status" value="1"/>
</dbReference>
<dbReference type="EMBL" id="KI277331">
    <property type="protein sequence ID" value="ESA20426.1"/>
    <property type="molecule type" value="Genomic_DNA"/>
</dbReference>